<name>A0A9Q3E6H7_9BASI</name>
<evidence type="ECO:0000256" key="1">
    <source>
        <dbReference type="SAM" id="MobiDB-lite"/>
    </source>
</evidence>
<comment type="caution">
    <text evidence="2">The sequence shown here is derived from an EMBL/GenBank/DDBJ whole genome shotgun (WGS) entry which is preliminary data.</text>
</comment>
<evidence type="ECO:0000313" key="2">
    <source>
        <dbReference type="EMBL" id="MBW0515729.1"/>
    </source>
</evidence>
<feature type="compositionally biased region" description="Basic and acidic residues" evidence="1">
    <location>
        <begin position="11"/>
        <end position="32"/>
    </location>
</feature>
<organism evidence="2 3">
    <name type="scientific">Austropuccinia psidii MF-1</name>
    <dbReference type="NCBI Taxonomy" id="1389203"/>
    <lineage>
        <taxon>Eukaryota</taxon>
        <taxon>Fungi</taxon>
        <taxon>Dikarya</taxon>
        <taxon>Basidiomycota</taxon>
        <taxon>Pucciniomycotina</taxon>
        <taxon>Pucciniomycetes</taxon>
        <taxon>Pucciniales</taxon>
        <taxon>Sphaerophragmiaceae</taxon>
        <taxon>Austropuccinia</taxon>
    </lineage>
</organism>
<dbReference type="AlphaFoldDB" id="A0A9Q3E6H7"/>
<evidence type="ECO:0000313" key="3">
    <source>
        <dbReference type="Proteomes" id="UP000765509"/>
    </source>
</evidence>
<sequence length="147" mass="16767">MTRTNIGRTWKKLDSKSPNKSFIKKDKPREPFKLNTPGTNEKIKCHKCGGIGCLANNCLKRAKINEILETEDQNDKEYESDSERDNEESETSERYLIDIFNAQINNIYLIYEVLDVNSSFPQVGTSDTSLTNIQDAKLCRTKPAKGM</sequence>
<keyword evidence="3" id="KW-1185">Reference proteome</keyword>
<gene>
    <name evidence="2" type="ORF">O181_055444</name>
</gene>
<dbReference type="EMBL" id="AVOT02024814">
    <property type="protein sequence ID" value="MBW0515729.1"/>
    <property type="molecule type" value="Genomic_DNA"/>
</dbReference>
<feature type="region of interest" description="Disordered" evidence="1">
    <location>
        <begin position="69"/>
        <end position="92"/>
    </location>
</feature>
<accession>A0A9Q3E6H7</accession>
<proteinExistence type="predicted"/>
<reference evidence="2" key="1">
    <citation type="submission" date="2021-03" db="EMBL/GenBank/DDBJ databases">
        <title>Draft genome sequence of rust myrtle Austropuccinia psidii MF-1, a brazilian biotype.</title>
        <authorList>
            <person name="Quecine M.C."/>
            <person name="Pachon D.M.R."/>
            <person name="Bonatelli M.L."/>
            <person name="Correr F.H."/>
            <person name="Franceschini L.M."/>
            <person name="Leite T.F."/>
            <person name="Margarido G.R.A."/>
            <person name="Almeida C.A."/>
            <person name="Ferrarezi J.A."/>
            <person name="Labate C.A."/>
        </authorList>
    </citation>
    <scope>NUCLEOTIDE SEQUENCE</scope>
    <source>
        <strain evidence="2">MF-1</strain>
    </source>
</reference>
<feature type="region of interest" description="Disordered" evidence="1">
    <location>
        <begin position="1"/>
        <end position="36"/>
    </location>
</feature>
<protein>
    <submittedName>
        <fullName evidence="2">Uncharacterized protein</fullName>
    </submittedName>
</protein>
<dbReference type="Proteomes" id="UP000765509">
    <property type="component" value="Unassembled WGS sequence"/>
</dbReference>
<feature type="compositionally biased region" description="Basic and acidic residues" evidence="1">
    <location>
        <begin position="73"/>
        <end position="83"/>
    </location>
</feature>